<dbReference type="GO" id="GO:0006508">
    <property type="term" value="P:proteolysis"/>
    <property type="evidence" value="ECO:0007669"/>
    <property type="project" value="InterPro"/>
</dbReference>
<gene>
    <name evidence="1" type="ORF">N0V93_010257</name>
</gene>
<dbReference type="GO" id="GO:0004252">
    <property type="term" value="F:serine-type endopeptidase activity"/>
    <property type="evidence" value="ECO:0007669"/>
    <property type="project" value="InterPro"/>
</dbReference>
<dbReference type="InterPro" id="IPR036852">
    <property type="entry name" value="Peptidase_S8/S53_dom_sf"/>
</dbReference>
<protein>
    <recommendedName>
        <fullName evidence="3">Peptidase S8/S53 domain-containing protein</fullName>
    </recommendedName>
</protein>
<organism evidence="1 2">
    <name type="scientific">Gnomoniopsis smithogilvyi</name>
    <dbReference type="NCBI Taxonomy" id="1191159"/>
    <lineage>
        <taxon>Eukaryota</taxon>
        <taxon>Fungi</taxon>
        <taxon>Dikarya</taxon>
        <taxon>Ascomycota</taxon>
        <taxon>Pezizomycotina</taxon>
        <taxon>Sordariomycetes</taxon>
        <taxon>Sordariomycetidae</taxon>
        <taxon>Diaporthales</taxon>
        <taxon>Gnomoniaceae</taxon>
        <taxon>Gnomoniopsis</taxon>
    </lineage>
</organism>
<accession>A0A9W8YKZ0</accession>
<sequence length="168" mass="18409">MVTPLRQLYEKNFKKSLIIAAIDLPVPVIQGGQPGEVGSNIDELQDLFLTPSLHENIRSQSIDDLRQHHRKNISSNYGNMTYIAFPARLHHDIVGMFSTNAIAVTSHGINPKLSENKRYDLAILGEGIKMLGPSSGVTTLNGTSMSTAIGAGLAVRLIDFQFKAQRLL</sequence>
<reference evidence="1" key="1">
    <citation type="submission" date="2022-10" db="EMBL/GenBank/DDBJ databases">
        <title>Tapping the CABI collections for fungal endophytes: first genome assemblies for Collariella, Neodidymelliopsis, Ascochyta clinopodiicola, Didymella pomorum, Didymosphaeria variabile, Neocosmospora piperis and Neocucurbitaria cava.</title>
        <authorList>
            <person name="Hill R."/>
        </authorList>
    </citation>
    <scope>NUCLEOTIDE SEQUENCE</scope>
    <source>
        <strain evidence="1">IMI 355082</strain>
    </source>
</reference>
<keyword evidence="2" id="KW-1185">Reference proteome</keyword>
<name>A0A9W8YKZ0_9PEZI</name>
<comment type="caution">
    <text evidence="1">The sequence shown here is derived from an EMBL/GenBank/DDBJ whole genome shotgun (WGS) entry which is preliminary data.</text>
</comment>
<dbReference type="Gene3D" id="3.40.50.200">
    <property type="entry name" value="Peptidase S8/S53 domain"/>
    <property type="match status" value="1"/>
</dbReference>
<dbReference type="SUPFAM" id="SSF52743">
    <property type="entry name" value="Subtilisin-like"/>
    <property type="match status" value="1"/>
</dbReference>
<dbReference type="AlphaFoldDB" id="A0A9W8YKZ0"/>
<evidence type="ECO:0000313" key="1">
    <source>
        <dbReference type="EMBL" id="KAJ4385196.1"/>
    </source>
</evidence>
<dbReference type="Proteomes" id="UP001140453">
    <property type="component" value="Unassembled WGS sequence"/>
</dbReference>
<dbReference type="EMBL" id="JAPEVB010000008">
    <property type="protein sequence ID" value="KAJ4385196.1"/>
    <property type="molecule type" value="Genomic_DNA"/>
</dbReference>
<evidence type="ECO:0008006" key="3">
    <source>
        <dbReference type="Google" id="ProtNLM"/>
    </source>
</evidence>
<proteinExistence type="predicted"/>
<dbReference type="OrthoDB" id="3565018at2759"/>
<evidence type="ECO:0000313" key="2">
    <source>
        <dbReference type="Proteomes" id="UP001140453"/>
    </source>
</evidence>